<dbReference type="EMBL" id="DXIE01000008">
    <property type="protein sequence ID" value="HIV61444.1"/>
    <property type="molecule type" value="Genomic_DNA"/>
</dbReference>
<keyword evidence="2 6" id="KW-0812">Transmembrane</keyword>
<sequence>MYSFRSLGHYLKHTDLYLLIVALCCSTYGGILVYSATYSMEQSSKYLLTQLISVLIGIVAFVITSLFDLEELSRYWKFFFVANILFQLLLFTPLGFSEGGNHSWLRFGSFGIQPGEVGKVIFIFTFAAHLAQEFDRMNHWRTLLGLGLHLLIIFVAVVKPSSDVGVGLSYIFIFIVMLFGAGLSLKWFAGGLVVIVASIPFVWKVISGFRLDRILVLFDPAINETVAWQTEKSKVAIGAGQVFGSGFLQGSQMQHSNFPGKHTDFIFAVAGEEFGLVGCLLVLALLSLLILRLFYVSYTANTTFSSLMIIGIAGMFLSQTFENILMCIGMFPVVGITLPLFSYGGSSVITMYTALGIAAGVRMREKPNWLK</sequence>
<dbReference type="PANTHER" id="PTHR30474:SF1">
    <property type="entry name" value="PEPTIDOGLYCAN GLYCOSYLTRANSFERASE MRDB"/>
    <property type="match status" value="1"/>
</dbReference>
<dbReference type="GO" id="GO:0051301">
    <property type="term" value="P:cell division"/>
    <property type="evidence" value="ECO:0007669"/>
    <property type="project" value="InterPro"/>
</dbReference>
<feature type="transmembrane region" description="Helical" evidence="6">
    <location>
        <begin position="340"/>
        <end position="361"/>
    </location>
</feature>
<dbReference type="PROSITE" id="PS00428">
    <property type="entry name" value="FTSW_RODA_SPOVE"/>
    <property type="match status" value="1"/>
</dbReference>
<keyword evidence="4 6" id="KW-1133">Transmembrane helix</keyword>
<organism evidence="7 8">
    <name type="scientific">Candidatus Butyricicoccus avistercoris</name>
    <dbReference type="NCBI Taxonomy" id="2838518"/>
    <lineage>
        <taxon>Bacteria</taxon>
        <taxon>Bacillati</taxon>
        <taxon>Bacillota</taxon>
        <taxon>Clostridia</taxon>
        <taxon>Eubacteriales</taxon>
        <taxon>Butyricicoccaceae</taxon>
        <taxon>Butyricicoccus</taxon>
    </lineage>
</organism>
<feature type="transmembrane region" description="Helical" evidence="6">
    <location>
        <begin position="187"/>
        <end position="206"/>
    </location>
</feature>
<evidence type="ECO:0000313" key="8">
    <source>
        <dbReference type="Proteomes" id="UP000886808"/>
    </source>
</evidence>
<feature type="transmembrane region" description="Helical" evidence="6">
    <location>
        <begin position="274"/>
        <end position="295"/>
    </location>
</feature>
<reference evidence="7" key="2">
    <citation type="submission" date="2021-04" db="EMBL/GenBank/DDBJ databases">
        <authorList>
            <person name="Gilroy R."/>
        </authorList>
    </citation>
    <scope>NUCLEOTIDE SEQUENCE</scope>
    <source>
        <strain evidence="7">CHK193-4272</strain>
    </source>
</reference>
<dbReference type="PANTHER" id="PTHR30474">
    <property type="entry name" value="CELL CYCLE PROTEIN"/>
    <property type="match status" value="1"/>
</dbReference>
<comment type="caution">
    <text evidence="7">The sequence shown here is derived from an EMBL/GenBank/DDBJ whole genome shotgun (WGS) entry which is preliminary data.</text>
</comment>
<dbReference type="GO" id="GO:0032153">
    <property type="term" value="C:cell division site"/>
    <property type="evidence" value="ECO:0007669"/>
    <property type="project" value="TreeGrafter"/>
</dbReference>
<proteinExistence type="predicted"/>
<evidence type="ECO:0000256" key="3">
    <source>
        <dbReference type="ARBA" id="ARBA00022960"/>
    </source>
</evidence>
<evidence type="ECO:0000256" key="2">
    <source>
        <dbReference type="ARBA" id="ARBA00022692"/>
    </source>
</evidence>
<dbReference type="GO" id="GO:0005886">
    <property type="term" value="C:plasma membrane"/>
    <property type="evidence" value="ECO:0007669"/>
    <property type="project" value="TreeGrafter"/>
</dbReference>
<comment type="subcellular location">
    <subcellularLocation>
        <location evidence="1">Membrane</location>
        <topology evidence="1">Multi-pass membrane protein</topology>
    </subcellularLocation>
</comment>
<evidence type="ECO:0000256" key="4">
    <source>
        <dbReference type="ARBA" id="ARBA00022989"/>
    </source>
</evidence>
<feature type="transmembrane region" description="Helical" evidence="6">
    <location>
        <begin position="307"/>
        <end position="334"/>
    </location>
</feature>
<keyword evidence="5 6" id="KW-0472">Membrane</keyword>
<gene>
    <name evidence="7" type="ORF">H9746_01130</name>
</gene>
<dbReference type="InterPro" id="IPR018365">
    <property type="entry name" value="Cell_cycle_FtsW-rel_CS"/>
</dbReference>
<dbReference type="GO" id="GO:0015648">
    <property type="term" value="F:lipid-linked peptidoglycan transporter activity"/>
    <property type="evidence" value="ECO:0007669"/>
    <property type="project" value="TreeGrafter"/>
</dbReference>
<name>A0A9D1PG61_9FIRM</name>
<feature type="transmembrane region" description="Helical" evidence="6">
    <location>
        <begin position="164"/>
        <end position="180"/>
    </location>
</feature>
<evidence type="ECO:0000256" key="6">
    <source>
        <dbReference type="SAM" id="Phobius"/>
    </source>
</evidence>
<evidence type="ECO:0000256" key="5">
    <source>
        <dbReference type="ARBA" id="ARBA00023136"/>
    </source>
</evidence>
<evidence type="ECO:0000256" key="1">
    <source>
        <dbReference type="ARBA" id="ARBA00004141"/>
    </source>
</evidence>
<keyword evidence="3" id="KW-0133">Cell shape</keyword>
<reference evidence="7" key="1">
    <citation type="journal article" date="2021" name="PeerJ">
        <title>Extensive microbial diversity within the chicken gut microbiome revealed by metagenomics and culture.</title>
        <authorList>
            <person name="Gilroy R."/>
            <person name="Ravi A."/>
            <person name="Getino M."/>
            <person name="Pursley I."/>
            <person name="Horton D.L."/>
            <person name="Alikhan N.F."/>
            <person name="Baker D."/>
            <person name="Gharbi K."/>
            <person name="Hall N."/>
            <person name="Watson M."/>
            <person name="Adriaenssens E.M."/>
            <person name="Foster-Nyarko E."/>
            <person name="Jarju S."/>
            <person name="Secka A."/>
            <person name="Antonio M."/>
            <person name="Oren A."/>
            <person name="Chaudhuri R.R."/>
            <person name="La Ragione R."/>
            <person name="Hildebrand F."/>
            <person name="Pallen M.J."/>
        </authorList>
    </citation>
    <scope>NUCLEOTIDE SEQUENCE</scope>
    <source>
        <strain evidence="7">CHK193-4272</strain>
    </source>
</reference>
<evidence type="ECO:0000313" key="7">
    <source>
        <dbReference type="EMBL" id="HIV61444.1"/>
    </source>
</evidence>
<dbReference type="Pfam" id="PF01098">
    <property type="entry name" value="FTSW_RODA_SPOVE"/>
    <property type="match status" value="1"/>
</dbReference>
<feature type="transmembrane region" description="Helical" evidence="6">
    <location>
        <begin position="16"/>
        <end position="34"/>
    </location>
</feature>
<dbReference type="InterPro" id="IPR001182">
    <property type="entry name" value="FtsW/RodA"/>
</dbReference>
<dbReference type="GO" id="GO:0008360">
    <property type="term" value="P:regulation of cell shape"/>
    <property type="evidence" value="ECO:0007669"/>
    <property type="project" value="UniProtKB-KW"/>
</dbReference>
<dbReference type="AlphaFoldDB" id="A0A9D1PG61"/>
<feature type="transmembrane region" description="Helical" evidence="6">
    <location>
        <begin position="140"/>
        <end position="158"/>
    </location>
</feature>
<dbReference type="Proteomes" id="UP000886808">
    <property type="component" value="Unassembled WGS sequence"/>
</dbReference>
<feature type="transmembrane region" description="Helical" evidence="6">
    <location>
        <begin position="46"/>
        <end position="69"/>
    </location>
</feature>
<protein>
    <submittedName>
        <fullName evidence="7">FtsW/RodA/SpoVE family cell cycle protein</fullName>
    </submittedName>
</protein>
<feature type="transmembrane region" description="Helical" evidence="6">
    <location>
        <begin position="75"/>
        <end position="96"/>
    </location>
</feature>
<accession>A0A9D1PG61</accession>